<evidence type="ECO:0000313" key="8">
    <source>
        <dbReference type="EMBL" id="WMV45582.1"/>
    </source>
</evidence>
<dbReference type="InterPro" id="IPR041373">
    <property type="entry name" value="RT_RNaseH"/>
</dbReference>
<dbReference type="EMBL" id="CP133620">
    <property type="protein sequence ID" value="WMV45582.1"/>
    <property type="molecule type" value="Genomic_DNA"/>
</dbReference>
<evidence type="ECO:0000256" key="2">
    <source>
        <dbReference type="ARBA" id="ARBA00022695"/>
    </source>
</evidence>
<organism evidence="8 9">
    <name type="scientific">Solanum verrucosum</name>
    <dbReference type="NCBI Taxonomy" id="315347"/>
    <lineage>
        <taxon>Eukaryota</taxon>
        <taxon>Viridiplantae</taxon>
        <taxon>Streptophyta</taxon>
        <taxon>Embryophyta</taxon>
        <taxon>Tracheophyta</taxon>
        <taxon>Spermatophyta</taxon>
        <taxon>Magnoliopsida</taxon>
        <taxon>eudicotyledons</taxon>
        <taxon>Gunneridae</taxon>
        <taxon>Pentapetalae</taxon>
        <taxon>asterids</taxon>
        <taxon>lamiids</taxon>
        <taxon>Solanales</taxon>
        <taxon>Solanaceae</taxon>
        <taxon>Solanoideae</taxon>
        <taxon>Solaneae</taxon>
        <taxon>Solanum</taxon>
    </lineage>
</organism>
<evidence type="ECO:0000256" key="1">
    <source>
        <dbReference type="ARBA" id="ARBA00022679"/>
    </source>
</evidence>
<accession>A0AAF0UGI8</accession>
<evidence type="ECO:0000256" key="6">
    <source>
        <dbReference type="ARBA" id="ARBA00022918"/>
    </source>
</evidence>
<dbReference type="InterPro" id="IPR043502">
    <property type="entry name" value="DNA/RNA_pol_sf"/>
</dbReference>
<dbReference type="Proteomes" id="UP001234989">
    <property type="component" value="Chromosome 9"/>
</dbReference>
<evidence type="ECO:0000256" key="3">
    <source>
        <dbReference type="ARBA" id="ARBA00022722"/>
    </source>
</evidence>
<keyword evidence="4" id="KW-0255">Endonuclease</keyword>
<keyword evidence="3" id="KW-0540">Nuclease</keyword>
<reference evidence="8" key="1">
    <citation type="submission" date="2023-08" db="EMBL/GenBank/DDBJ databases">
        <title>A de novo genome assembly of Solanum verrucosum Schlechtendal, a Mexican diploid species geographically isolated from the other diploid A-genome species in potato relatives.</title>
        <authorList>
            <person name="Hosaka K."/>
        </authorList>
    </citation>
    <scope>NUCLEOTIDE SEQUENCE</scope>
    <source>
        <tissue evidence="8">Young leaves</tissue>
    </source>
</reference>
<evidence type="ECO:0000313" key="9">
    <source>
        <dbReference type="Proteomes" id="UP001234989"/>
    </source>
</evidence>
<keyword evidence="2" id="KW-0548">Nucleotidyltransferase</keyword>
<dbReference type="SUPFAM" id="SSF56672">
    <property type="entry name" value="DNA/RNA polymerases"/>
    <property type="match status" value="1"/>
</dbReference>
<proteinExistence type="predicted"/>
<dbReference type="PANTHER" id="PTHR34072:SF52">
    <property type="entry name" value="RIBONUCLEASE H"/>
    <property type="match status" value="1"/>
</dbReference>
<keyword evidence="9" id="KW-1185">Reference proteome</keyword>
<keyword evidence="5" id="KW-0378">Hydrolase</keyword>
<name>A0AAF0UGI8_SOLVR</name>
<gene>
    <name evidence="8" type="ORF">MTR67_038967</name>
</gene>
<dbReference type="AlphaFoldDB" id="A0AAF0UGI8"/>
<evidence type="ECO:0000256" key="5">
    <source>
        <dbReference type="ARBA" id="ARBA00022801"/>
    </source>
</evidence>
<evidence type="ECO:0000256" key="4">
    <source>
        <dbReference type="ARBA" id="ARBA00022759"/>
    </source>
</evidence>
<dbReference type="GO" id="GO:0003964">
    <property type="term" value="F:RNA-directed DNA polymerase activity"/>
    <property type="evidence" value="ECO:0007669"/>
    <property type="project" value="UniProtKB-KW"/>
</dbReference>
<dbReference type="PANTHER" id="PTHR34072">
    <property type="entry name" value="ENZYMATIC POLYPROTEIN-RELATED"/>
    <property type="match status" value="1"/>
</dbReference>
<dbReference type="Pfam" id="PF17917">
    <property type="entry name" value="RT_RNaseH"/>
    <property type="match status" value="1"/>
</dbReference>
<feature type="domain" description="Reverse transcriptase RNase H-like" evidence="7">
    <location>
        <begin position="3"/>
        <end position="64"/>
    </location>
</feature>
<protein>
    <recommendedName>
        <fullName evidence="7">Reverse transcriptase RNase H-like domain-containing protein</fullName>
    </recommendedName>
</protein>
<keyword evidence="6" id="KW-0695">RNA-directed DNA polymerase</keyword>
<dbReference type="GO" id="GO:0016787">
    <property type="term" value="F:hydrolase activity"/>
    <property type="evidence" value="ECO:0007669"/>
    <property type="project" value="UniProtKB-KW"/>
</dbReference>
<dbReference type="GO" id="GO:0004519">
    <property type="term" value="F:endonuclease activity"/>
    <property type="evidence" value="ECO:0007669"/>
    <property type="project" value="UniProtKB-KW"/>
</dbReference>
<sequence length="73" mass="8683">MKNRKVIAYASRQLKIHENKYPTHDLEVAVVMFALMTWRHYLYGVHVDLFTDPKSLQYVFKENRSKSLPMKVA</sequence>
<keyword evidence="1" id="KW-0808">Transferase</keyword>
<evidence type="ECO:0000259" key="7">
    <source>
        <dbReference type="Pfam" id="PF17917"/>
    </source>
</evidence>